<evidence type="ECO:0000313" key="4">
    <source>
        <dbReference type="Proteomes" id="UP000002247"/>
    </source>
</evidence>
<evidence type="ECO:0000256" key="1">
    <source>
        <dbReference type="SAM" id="MobiDB-lite"/>
    </source>
</evidence>
<gene>
    <name evidence="3" type="ordered locus">Srot_2830</name>
</gene>
<evidence type="ECO:0000313" key="3">
    <source>
        <dbReference type="EMBL" id="ADG99261.1"/>
    </source>
</evidence>
<dbReference type="eggNOG" id="ENOG5031EUM">
    <property type="taxonomic scope" value="Bacteria"/>
</dbReference>
<sequence>MADEFFSAFAGLSSAPEGIADGHGGGGHMWAEQGAGMVDLGPPTVSANGDGIMDTCTVATDHDITVYTDADHDGVADYAYRVDHEGHYERWHFAADAESAAQANGDHQGVHGHWEMMDSGQLL</sequence>
<reference evidence="3 4" key="1">
    <citation type="journal article" date="2010" name="Stand. Genomic Sci.">
        <title>Complete genome sequence of Segniliparus rotundus type strain (CDC 1076).</title>
        <authorList>
            <person name="Sikorski J."/>
            <person name="Lapidus A."/>
            <person name="Copeland A."/>
            <person name="Misra M."/>
            <person name="Glavina Del Rio T."/>
            <person name="Nolan M."/>
            <person name="Lucas S."/>
            <person name="Chen F."/>
            <person name="Tice H."/>
            <person name="Cheng J.F."/>
            <person name="Jando M."/>
            <person name="Schneider S."/>
            <person name="Bruce D."/>
            <person name="Goodwin L."/>
            <person name="Pitluck S."/>
            <person name="Liolios K."/>
            <person name="Mikhailova N."/>
            <person name="Pati A."/>
            <person name="Ivanova N."/>
            <person name="Mavromatis K."/>
            <person name="Chen A."/>
            <person name="Palaniappan K."/>
            <person name="Chertkov O."/>
            <person name="Land M."/>
            <person name="Hauser L."/>
            <person name="Chang Y.J."/>
            <person name="Jeffries C.D."/>
            <person name="Brettin T."/>
            <person name="Detter J.C."/>
            <person name="Han C."/>
            <person name="Rohde M."/>
            <person name="Goker M."/>
            <person name="Bristow J."/>
            <person name="Eisen J.A."/>
            <person name="Markowitz V."/>
            <person name="Hugenholtz P."/>
            <person name="Kyrpides N.C."/>
            <person name="Klenk H.P."/>
        </authorList>
    </citation>
    <scope>NUCLEOTIDE SEQUENCE [LARGE SCALE GENOMIC DNA]</scope>
    <source>
        <strain evidence="4">ATCC BAA-972 / CDC 1076 / CIP 108378 / DSM 44985 / JCM 13578</strain>
    </source>
</reference>
<evidence type="ECO:0000259" key="2">
    <source>
        <dbReference type="Pfam" id="PF20615"/>
    </source>
</evidence>
<dbReference type="OrthoDB" id="4375009at2"/>
<dbReference type="EMBL" id="CP001958">
    <property type="protein sequence ID" value="ADG99261.1"/>
    <property type="molecule type" value="Genomic_DNA"/>
</dbReference>
<proteinExistence type="predicted"/>
<accession>D6ZDK4</accession>
<dbReference type="InterPro" id="IPR046543">
    <property type="entry name" value="DUF6802"/>
</dbReference>
<name>D6ZDK4_SEGRD</name>
<feature type="domain" description="DUF6802" evidence="2">
    <location>
        <begin position="33"/>
        <end position="103"/>
    </location>
</feature>
<dbReference type="AlphaFoldDB" id="D6ZDK4"/>
<dbReference type="Proteomes" id="UP000002247">
    <property type="component" value="Chromosome"/>
</dbReference>
<dbReference type="STRING" id="640132.Srot_2830"/>
<organism evidence="3 4">
    <name type="scientific">Segniliparus rotundus (strain ATCC BAA-972 / CDC 1076 / CIP 108378 / DSM 44985 / JCM 13578)</name>
    <dbReference type="NCBI Taxonomy" id="640132"/>
    <lineage>
        <taxon>Bacteria</taxon>
        <taxon>Bacillati</taxon>
        <taxon>Actinomycetota</taxon>
        <taxon>Actinomycetes</taxon>
        <taxon>Mycobacteriales</taxon>
        <taxon>Segniliparaceae</taxon>
        <taxon>Segniliparus</taxon>
    </lineage>
</organism>
<protein>
    <recommendedName>
        <fullName evidence="2">DUF6802 domain-containing protein</fullName>
    </recommendedName>
</protein>
<dbReference type="KEGG" id="srt:Srot_2830"/>
<keyword evidence="4" id="KW-1185">Reference proteome</keyword>
<dbReference type="RefSeq" id="WP_013139710.1">
    <property type="nucleotide sequence ID" value="NC_014168.1"/>
</dbReference>
<feature type="region of interest" description="Disordered" evidence="1">
    <location>
        <begin position="24"/>
        <end position="43"/>
    </location>
</feature>
<dbReference type="HOGENOM" id="CLU_2013677_0_0_11"/>
<dbReference type="Pfam" id="PF20615">
    <property type="entry name" value="DUF6802"/>
    <property type="match status" value="1"/>
</dbReference>